<accession>A0A2S4M7E7</accession>
<name>A0A2S4M7E7_9BURK</name>
<organism evidence="1 2">
    <name type="scientific">Paraburkholderia eburnea</name>
    <dbReference type="NCBI Taxonomy" id="1189126"/>
    <lineage>
        <taxon>Bacteria</taxon>
        <taxon>Pseudomonadati</taxon>
        <taxon>Pseudomonadota</taxon>
        <taxon>Betaproteobacteria</taxon>
        <taxon>Burkholderiales</taxon>
        <taxon>Burkholderiaceae</taxon>
        <taxon>Paraburkholderia</taxon>
    </lineage>
</organism>
<dbReference type="Proteomes" id="UP000237381">
    <property type="component" value="Unassembled WGS sequence"/>
</dbReference>
<proteinExistence type="predicted"/>
<sequence length="319" mass="35620">MQSTLRATVLFSHVSDEDMVLETSRKELLKADIEQLLLAALRKLPPGIVDAAVLKIQRLWVANSLPAYELIYALTYAYSQLHRVCSDLAAHLDSVLDASIPHPTDIDPSSTDVAKVRFMKFGKPGMGKHTTVRVDADPSYKPPPALLQLKEDLTAAPKPSSLAEIVAVQAKMAQFTFEHHGNHMPMLVLYDKDWKQIDFMSTAFADQADKFLFWRNVADRAFYLKAYAMIWTSETWLRDLREHNDRPIRALPIIGEQLHVVGADASGATEVVTWNISRPNGDVAPVLTQLMAGDVQGQPGRMFFIEPVIAAMKMVRANN</sequence>
<dbReference type="EMBL" id="PQGA01000008">
    <property type="protein sequence ID" value="POR50666.1"/>
    <property type="molecule type" value="Genomic_DNA"/>
</dbReference>
<comment type="caution">
    <text evidence="1">The sequence shown here is derived from an EMBL/GenBank/DDBJ whole genome shotgun (WGS) entry which is preliminary data.</text>
</comment>
<protein>
    <submittedName>
        <fullName evidence="1">Uncharacterized protein</fullName>
    </submittedName>
</protein>
<evidence type="ECO:0000313" key="2">
    <source>
        <dbReference type="Proteomes" id="UP000237381"/>
    </source>
</evidence>
<keyword evidence="2" id="KW-1185">Reference proteome</keyword>
<evidence type="ECO:0000313" key="1">
    <source>
        <dbReference type="EMBL" id="POR50666.1"/>
    </source>
</evidence>
<gene>
    <name evidence="1" type="ORF">B0G62_108158</name>
</gene>
<reference evidence="1 2" key="1">
    <citation type="submission" date="2018-01" db="EMBL/GenBank/DDBJ databases">
        <title>Genomic Encyclopedia of Type Strains, Phase III (KMG-III): the genomes of soil and plant-associated and newly described type strains.</title>
        <authorList>
            <person name="Whitman W."/>
        </authorList>
    </citation>
    <scope>NUCLEOTIDE SEQUENCE [LARGE SCALE GENOMIC DNA]</scope>
    <source>
        <strain evidence="1 2">JCM 18070</strain>
    </source>
</reference>
<dbReference type="AlphaFoldDB" id="A0A2S4M7E7"/>